<dbReference type="Proteomes" id="UP001314229">
    <property type="component" value="Unassembled WGS sequence"/>
</dbReference>
<evidence type="ECO:0000313" key="1">
    <source>
        <dbReference type="EMBL" id="CAK6959028.1"/>
    </source>
</evidence>
<reference evidence="1 2" key="1">
    <citation type="submission" date="2024-01" db="EMBL/GenBank/DDBJ databases">
        <authorList>
            <person name="Alioto T."/>
            <person name="Alioto T."/>
            <person name="Gomez Garrido J."/>
        </authorList>
    </citation>
    <scope>NUCLEOTIDE SEQUENCE [LARGE SCALE GENOMIC DNA]</scope>
</reference>
<evidence type="ECO:0000313" key="2">
    <source>
        <dbReference type="Proteomes" id="UP001314229"/>
    </source>
</evidence>
<proteinExistence type="predicted"/>
<gene>
    <name evidence="1" type="ORF">FSCOSCO3_A032882</name>
</gene>
<organism evidence="1 2">
    <name type="scientific">Scomber scombrus</name>
    <name type="common">Atlantic mackerel</name>
    <name type="synonym">Scomber vernalis</name>
    <dbReference type="NCBI Taxonomy" id="13677"/>
    <lineage>
        <taxon>Eukaryota</taxon>
        <taxon>Metazoa</taxon>
        <taxon>Chordata</taxon>
        <taxon>Craniata</taxon>
        <taxon>Vertebrata</taxon>
        <taxon>Euteleostomi</taxon>
        <taxon>Actinopterygii</taxon>
        <taxon>Neopterygii</taxon>
        <taxon>Teleostei</taxon>
        <taxon>Neoteleostei</taxon>
        <taxon>Acanthomorphata</taxon>
        <taxon>Pelagiaria</taxon>
        <taxon>Scombriformes</taxon>
        <taxon>Scombridae</taxon>
        <taxon>Scomber</taxon>
    </lineage>
</organism>
<comment type="caution">
    <text evidence="1">The sequence shown here is derived from an EMBL/GenBank/DDBJ whole genome shotgun (WGS) entry which is preliminary data.</text>
</comment>
<protein>
    <submittedName>
        <fullName evidence="1">Uncharacterized protein</fullName>
    </submittedName>
</protein>
<sequence>MTESPDADDVGAFWTHGRFRPVSVWAWRASSKQRECGRGERMRPGGRLCVS</sequence>
<name>A0AAV1NJ36_SCOSC</name>
<dbReference type="AlphaFoldDB" id="A0AAV1NJ36"/>
<keyword evidence="2" id="KW-1185">Reference proteome</keyword>
<accession>A0AAV1NJ36</accession>
<dbReference type="EMBL" id="CAWUFR010000037">
    <property type="protein sequence ID" value="CAK6959028.1"/>
    <property type="molecule type" value="Genomic_DNA"/>
</dbReference>